<evidence type="ECO:0000313" key="1">
    <source>
        <dbReference type="EMBL" id="CAG6547967.1"/>
    </source>
</evidence>
<name>A0A8D8I977_CULPI</name>
<accession>A0A8D8I977</accession>
<dbReference type="AlphaFoldDB" id="A0A8D8I977"/>
<protein>
    <submittedName>
        <fullName evidence="1">(northern house mosquito) hypothetical protein</fullName>
    </submittedName>
</protein>
<sequence length="138" mass="14788">MPSGTEAPGPEQQQASLPPQFRALMSPFMYCGSAGECSVSPSSSSDGPRSRVKNIVTRTDEAEEVTVADLAIKCNLQGWPSGSSNTNTRITTIADGTLHSRLSFSGSTSIVSQIVKAPGTIRRPPKNFQTNIPQRFQF</sequence>
<proteinExistence type="predicted"/>
<organism evidence="1">
    <name type="scientific">Culex pipiens</name>
    <name type="common">House mosquito</name>
    <dbReference type="NCBI Taxonomy" id="7175"/>
    <lineage>
        <taxon>Eukaryota</taxon>
        <taxon>Metazoa</taxon>
        <taxon>Ecdysozoa</taxon>
        <taxon>Arthropoda</taxon>
        <taxon>Hexapoda</taxon>
        <taxon>Insecta</taxon>
        <taxon>Pterygota</taxon>
        <taxon>Neoptera</taxon>
        <taxon>Endopterygota</taxon>
        <taxon>Diptera</taxon>
        <taxon>Nematocera</taxon>
        <taxon>Culicoidea</taxon>
        <taxon>Culicidae</taxon>
        <taxon>Culicinae</taxon>
        <taxon>Culicini</taxon>
        <taxon>Culex</taxon>
        <taxon>Culex</taxon>
    </lineage>
</organism>
<dbReference type="EMBL" id="HBUE01237960">
    <property type="protein sequence ID" value="CAG6547967.1"/>
    <property type="molecule type" value="Transcribed_RNA"/>
</dbReference>
<dbReference type="EMBL" id="HBUE01344913">
    <property type="protein sequence ID" value="CAG6600176.1"/>
    <property type="molecule type" value="Transcribed_RNA"/>
</dbReference>
<reference evidence="1" key="1">
    <citation type="submission" date="2021-05" db="EMBL/GenBank/DDBJ databases">
        <authorList>
            <person name="Alioto T."/>
            <person name="Alioto T."/>
            <person name="Gomez Garrido J."/>
        </authorList>
    </citation>
    <scope>NUCLEOTIDE SEQUENCE</scope>
</reference>